<dbReference type="Gene3D" id="3.30.2010.10">
    <property type="entry name" value="Metalloproteases ('zincins'), catalytic domain"/>
    <property type="match status" value="1"/>
</dbReference>
<dbReference type="Pfam" id="PF01863">
    <property type="entry name" value="YgjP-like"/>
    <property type="match status" value="1"/>
</dbReference>
<name>A0A2S0PBJ8_9NEIS</name>
<dbReference type="STRING" id="1122240.GCA_000620105_01704"/>
<proteinExistence type="predicted"/>
<keyword evidence="3" id="KW-1185">Reference proteome</keyword>
<accession>A0A2S0PBJ8</accession>
<organism evidence="2 3">
    <name type="scientific">Microvirgula aerodenitrificans</name>
    <dbReference type="NCBI Taxonomy" id="57480"/>
    <lineage>
        <taxon>Bacteria</taxon>
        <taxon>Pseudomonadati</taxon>
        <taxon>Pseudomonadota</taxon>
        <taxon>Betaproteobacteria</taxon>
        <taxon>Neisseriales</taxon>
        <taxon>Aquaspirillaceae</taxon>
        <taxon>Microvirgula</taxon>
    </lineage>
</organism>
<dbReference type="Proteomes" id="UP000244173">
    <property type="component" value="Chromosome"/>
</dbReference>
<dbReference type="CDD" id="cd07344">
    <property type="entry name" value="M48_yhfN_like"/>
    <property type="match status" value="1"/>
</dbReference>
<evidence type="ECO:0000259" key="1">
    <source>
        <dbReference type="Pfam" id="PF01863"/>
    </source>
</evidence>
<feature type="domain" description="YgjP-like metallopeptidase" evidence="1">
    <location>
        <begin position="44"/>
        <end position="244"/>
    </location>
</feature>
<protein>
    <submittedName>
        <fullName evidence="2">M48 family peptidase</fullName>
    </submittedName>
</protein>
<dbReference type="PANTHER" id="PTHR30399:SF1">
    <property type="entry name" value="UTP PYROPHOSPHATASE"/>
    <property type="match status" value="1"/>
</dbReference>
<sequence>MKPAKPKSAASARARVPKTAPVVWHVSLADREPLQLAVVRSARRTLALHVTGQGVEARAPLTLPRERIEGFVREKADWIRRKQAEVMARDAARLATPHSVLLRGIGHALHFIPGSPRRALFRDGQCVVVGAADWEAAQPLIARALRAEAAADFPARLQAFSGHWLRAPRALKLSSARKRWGSCTSRGTVNLAWRLVMAPDYAIDYVMAHELAHLLEMNHSPRFWAEVARLYPDWQRGHVWLKRNAALCGVV</sequence>
<gene>
    <name evidence="2" type="ORF">DAI18_12330</name>
</gene>
<dbReference type="AlphaFoldDB" id="A0A2S0PBJ8"/>
<dbReference type="PANTHER" id="PTHR30399">
    <property type="entry name" value="UNCHARACTERIZED PROTEIN YGJP"/>
    <property type="match status" value="1"/>
</dbReference>
<dbReference type="OrthoDB" id="9811177at2"/>
<evidence type="ECO:0000313" key="3">
    <source>
        <dbReference type="Proteomes" id="UP000244173"/>
    </source>
</evidence>
<dbReference type="InterPro" id="IPR002725">
    <property type="entry name" value="YgjP-like_metallopeptidase"/>
</dbReference>
<evidence type="ECO:0000313" key="2">
    <source>
        <dbReference type="EMBL" id="AVY94736.1"/>
    </source>
</evidence>
<dbReference type="InterPro" id="IPR053136">
    <property type="entry name" value="UTP_pyrophosphatase-like"/>
</dbReference>
<dbReference type="RefSeq" id="WP_051529082.1">
    <property type="nucleotide sequence ID" value="NZ_CP028519.1"/>
</dbReference>
<dbReference type="EMBL" id="CP028519">
    <property type="protein sequence ID" value="AVY94736.1"/>
    <property type="molecule type" value="Genomic_DNA"/>
</dbReference>
<reference evidence="2 3" key="1">
    <citation type="submission" date="2018-04" db="EMBL/GenBank/DDBJ databases">
        <title>Denitrifier Microvirgula.</title>
        <authorList>
            <person name="Anderson E."/>
            <person name="Jang J."/>
            <person name="Ishii S."/>
        </authorList>
    </citation>
    <scope>NUCLEOTIDE SEQUENCE [LARGE SCALE GENOMIC DNA]</scope>
    <source>
        <strain evidence="2 3">BE2.4</strain>
    </source>
</reference>
<dbReference type="KEGG" id="maer:DAI18_12330"/>